<dbReference type="GO" id="GO:0005829">
    <property type="term" value="C:cytosol"/>
    <property type="evidence" value="ECO:0007669"/>
    <property type="project" value="TreeGrafter"/>
</dbReference>
<dbReference type="InterPro" id="IPR001387">
    <property type="entry name" value="Cro/C1-type_HTH"/>
</dbReference>
<feature type="domain" description="HTH cro/C1-type" evidence="2">
    <location>
        <begin position="10"/>
        <end position="65"/>
    </location>
</feature>
<dbReference type="CDD" id="cd00093">
    <property type="entry name" value="HTH_XRE"/>
    <property type="match status" value="1"/>
</dbReference>
<dbReference type="PANTHER" id="PTHR46797">
    <property type="entry name" value="HTH-TYPE TRANSCRIPTIONAL REGULATOR"/>
    <property type="match status" value="1"/>
</dbReference>
<dbReference type="RefSeq" id="WP_067368550.1">
    <property type="nucleotide sequence ID" value="NZ_JBIUBN010000006.1"/>
</dbReference>
<dbReference type="PROSITE" id="PS50943">
    <property type="entry name" value="HTH_CROC1"/>
    <property type="match status" value="1"/>
</dbReference>
<accession>A0A136PPD3</accession>
<keyword evidence="4" id="KW-1185">Reference proteome</keyword>
<dbReference type="Proteomes" id="UP000070620">
    <property type="component" value="Unassembled WGS sequence"/>
</dbReference>
<sequence length="411" mass="44347">MAELPGGRRLAYWRNQRGMSQQAFADALGKSKSWVDKVERGTRRLDTLSNLQEIARTLQVDVDVLIDTDTDTETAAAGPTTVPVGPVGGRDLDTLRAALFAYDATLAPPDGAEPAPAEPRRGVGHAWLALQHADYRTLLGTLPRLLRDGHRRRAAHPDDPQPCHLLAQGYQLTSTVLRKLGDPGLAWLAADRAMTVCRDADDDALTLAATGHLTRVLHTLGRHRHTVEVALTVAHRLTPPDPLTAPPTHLTGYGNLLLQAARGAAGRGDPVGVADLLDHADEVATLVGDDRHDHGLSFGPTLVALTRVITALDLDQHTTAVTRHRSALDSTTFHQLPPEPRAAHLLDVTHGCVRLNDLTEAGRALLLADQATPTEVRSRPAARETIRTLLRRCGKPHPGIVRLAEALRIAV</sequence>
<dbReference type="SUPFAM" id="SSF47413">
    <property type="entry name" value="lambda repressor-like DNA-binding domains"/>
    <property type="match status" value="1"/>
</dbReference>
<reference evidence="3 4" key="1">
    <citation type="submission" date="2016-01" db="EMBL/GenBank/DDBJ databases">
        <title>Whole genome sequence and analysis of Micromonospora rosaria DSM 803, which can produce antibacterial substance rosamicin.</title>
        <authorList>
            <person name="Yang H."/>
            <person name="He X."/>
            <person name="Zhu D."/>
        </authorList>
    </citation>
    <scope>NUCLEOTIDE SEQUENCE [LARGE SCALE GENOMIC DNA]</scope>
    <source>
        <strain evidence="3 4">DSM 803</strain>
    </source>
</reference>
<evidence type="ECO:0000259" key="2">
    <source>
        <dbReference type="PROSITE" id="PS50943"/>
    </source>
</evidence>
<dbReference type="EMBL" id="LRQV01000078">
    <property type="protein sequence ID" value="KXK60241.1"/>
    <property type="molecule type" value="Genomic_DNA"/>
</dbReference>
<dbReference type="InterPro" id="IPR050807">
    <property type="entry name" value="TransReg_Diox_bact_type"/>
</dbReference>
<dbReference type="SMART" id="SM00530">
    <property type="entry name" value="HTH_XRE"/>
    <property type="match status" value="1"/>
</dbReference>
<dbReference type="GO" id="GO:0003677">
    <property type="term" value="F:DNA binding"/>
    <property type="evidence" value="ECO:0007669"/>
    <property type="project" value="UniProtKB-KW"/>
</dbReference>
<protein>
    <recommendedName>
        <fullName evidence="2">HTH cro/C1-type domain-containing protein</fullName>
    </recommendedName>
</protein>
<dbReference type="InterPro" id="IPR010982">
    <property type="entry name" value="Lambda_DNA-bd_dom_sf"/>
</dbReference>
<name>A0A136PPD3_9ACTN</name>
<proteinExistence type="predicted"/>
<dbReference type="GO" id="GO:0003700">
    <property type="term" value="F:DNA-binding transcription factor activity"/>
    <property type="evidence" value="ECO:0007669"/>
    <property type="project" value="TreeGrafter"/>
</dbReference>
<comment type="caution">
    <text evidence="3">The sequence shown here is derived from an EMBL/GenBank/DDBJ whole genome shotgun (WGS) entry which is preliminary data.</text>
</comment>
<dbReference type="PANTHER" id="PTHR46797:SF1">
    <property type="entry name" value="METHYLPHOSPHONATE SYNTHASE"/>
    <property type="match status" value="1"/>
</dbReference>
<evidence type="ECO:0000256" key="1">
    <source>
        <dbReference type="ARBA" id="ARBA00023125"/>
    </source>
</evidence>
<evidence type="ECO:0000313" key="3">
    <source>
        <dbReference type="EMBL" id="KXK60241.1"/>
    </source>
</evidence>
<dbReference type="Pfam" id="PF13560">
    <property type="entry name" value="HTH_31"/>
    <property type="match status" value="1"/>
</dbReference>
<evidence type="ECO:0000313" key="4">
    <source>
        <dbReference type="Proteomes" id="UP000070620"/>
    </source>
</evidence>
<dbReference type="AlphaFoldDB" id="A0A136PPD3"/>
<dbReference type="Gene3D" id="1.10.260.40">
    <property type="entry name" value="lambda repressor-like DNA-binding domains"/>
    <property type="match status" value="1"/>
</dbReference>
<keyword evidence="1" id="KW-0238">DNA-binding</keyword>
<gene>
    <name evidence="3" type="ORF">AWW66_19785</name>
</gene>
<organism evidence="3 4">
    <name type="scientific">Micromonospora rosaria</name>
    <dbReference type="NCBI Taxonomy" id="47874"/>
    <lineage>
        <taxon>Bacteria</taxon>
        <taxon>Bacillati</taxon>
        <taxon>Actinomycetota</taxon>
        <taxon>Actinomycetes</taxon>
        <taxon>Micromonosporales</taxon>
        <taxon>Micromonosporaceae</taxon>
        <taxon>Micromonospora</taxon>
    </lineage>
</organism>